<evidence type="ECO:0000256" key="2">
    <source>
        <dbReference type="SAM" id="SignalP"/>
    </source>
</evidence>
<name>A0A150S939_SORCE</name>
<organism evidence="3 4">
    <name type="scientific">Sorangium cellulosum</name>
    <name type="common">Polyangium cellulosum</name>
    <dbReference type="NCBI Taxonomy" id="56"/>
    <lineage>
        <taxon>Bacteria</taxon>
        <taxon>Pseudomonadati</taxon>
        <taxon>Myxococcota</taxon>
        <taxon>Polyangia</taxon>
        <taxon>Polyangiales</taxon>
        <taxon>Polyangiaceae</taxon>
        <taxon>Sorangium</taxon>
    </lineage>
</organism>
<feature type="non-terminal residue" evidence="3">
    <location>
        <position position="80"/>
    </location>
</feature>
<reference evidence="3 4" key="1">
    <citation type="submission" date="2014-02" db="EMBL/GenBank/DDBJ databases">
        <title>The small core and large imbalanced accessory genome model reveals a collaborative survival strategy of Sorangium cellulosum strains in nature.</title>
        <authorList>
            <person name="Han K."/>
            <person name="Peng R."/>
            <person name="Blom J."/>
            <person name="Li Y.-Z."/>
        </authorList>
    </citation>
    <scope>NUCLEOTIDE SEQUENCE [LARGE SCALE GENOMIC DNA]</scope>
    <source>
        <strain evidence="3 4">So0011-07</strain>
    </source>
</reference>
<proteinExistence type="predicted"/>
<dbReference type="EMBL" id="JEMB01001281">
    <property type="protein sequence ID" value="KYF88920.1"/>
    <property type="molecule type" value="Genomic_DNA"/>
</dbReference>
<protein>
    <recommendedName>
        <fullName evidence="5">Secreted protein</fullName>
    </recommendedName>
</protein>
<accession>A0A150S939</accession>
<feature type="compositionally biased region" description="Low complexity" evidence="1">
    <location>
        <begin position="23"/>
        <end position="46"/>
    </location>
</feature>
<dbReference type="PROSITE" id="PS51257">
    <property type="entry name" value="PROKAR_LIPOPROTEIN"/>
    <property type="match status" value="1"/>
</dbReference>
<gene>
    <name evidence="3" type="ORF">BE17_40880</name>
</gene>
<sequence length="80" mass="7783">MRTLPFVVAPALLTTLLLGCGGSPAAIAPAAPEPPMDAAAQPMQPEFDAPKSEGGASTAAREKTEEAAPGASLAAPADAA</sequence>
<feature type="signal peptide" evidence="2">
    <location>
        <begin position="1"/>
        <end position="25"/>
    </location>
</feature>
<feature type="region of interest" description="Disordered" evidence="1">
    <location>
        <begin position="23"/>
        <end position="80"/>
    </location>
</feature>
<feature type="chain" id="PRO_5007568747" description="Secreted protein" evidence="2">
    <location>
        <begin position="26"/>
        <end position="80"/>
    </location>
</feature>
<keyword evidence="2" id="KW-0732">Signal</keyword>
<dbReference type="AlphaFoldDB" id="A0A150S939"/>
<evidence type="ECO:0000256" key="1">
    <source>
        <dbReference type="SAM" id="MobiDB-lite"/>
    </source>
</evidence>
<evidence type="ECO:0000313" key="4">
    <source>
        <dbReference type="Proteomes" id="UP000075635"/>
    </source>
</evidence>
<dbReference type="Proteomes" id="UP000075635">
    <property type="component" value="Unassembled WGS sequence"/>
</dbReference>
<evidence type="ECO:0000313" key="3">
    <source>
        <dbReference type="EMBL" id="KYF88920.1"/>
    </source>
</evidence>
<feature type="compositionally biased region" description="Low complexity" evidence="1">
    <location>
        <begin position="67"/>
        <end position="80"/>
    </location>
</feature>
<comment type="caution">
    <text evidence="3">The sequence shown here is derived from an EMBL/GenBank/DDBJ whole genome shotgun (WGS) entry which is preliminary data.</text>
</comment>
<evidence type="ECO:0008006" key="5">
    <source>
        <dbReference type="Google" id="ProtNLM"/>
    </source>
</evidence>